<dbReference type="GO" id="GO:0008080">
    <property type="term" value="F:N-acetyltransferase activity"/>
    <property type="evidence" value="ECO:0007669"/>
    <property type="project" value="TreeGrafter"/>
</dbReference>
<evidence type="ECO:0000259" key="1">
    <source>
        <dbReference type="PROSITE" id="PS51186"/>
    </source>
</evidence>
<dbReference type="AlphaFoldDB" id="A0A1H2LKV3"/>
<dbReference type="InterPro" id="IPR039143">
    <property type="entry name" value="GNPNAT1-like"/>
</dbReference>
<protein>
    <submittedName>
        <fullName evidence="2">Predicted N-acyltransferase, GNAT family</fullName>
    </submittedName>
</protein>
<gene>
    <name evidence="2" type="ORF">SAMN04489737_1569</name>
</gene>
<dbReference type="Gene3D" id="3.40.630.30">
    <property type="match status" value="1"/>
</dbReference>
<accession>A0A1H2LKV3</accession>
<sequence length="158" mass="17489">MTVIKHLSGADDLSSVLALRLEVFVCEQNVPVELEKDQRDTASGTFHVAVLDDEQRVIGTGRIFRDDDGRVHIGRVVVKREFRGGGIGEAVMSELAGLALSEFSSQGMVTIYLFAQRAAIGFYERLGYVIESDDIVLDAGIEHKLMSRVLSVCEFQRQ</sequence>
<dbReference type="PROSITE" id="PS51186">
    <property type="entry name" value="GNAT"/>
    <property type="match status" value="1"/>
</dbReference>
<dbReference type="SUPFAM" id="SSF55729">
    <property type="entry name" value="Acyl-CoA N-acyltransferases (Nat)"/>
    <property type="match status" value="1"/>
</dbReference>
<reference evidence="3" key="1">
    <citation type="submission" date="2016-10" db="EMBL/GenBank/DDBJ databases">
        <authorList>
            <person name="Varghese N."/>
            <person name="Submissions S."/>
        </authorList>
    </citation>
    <scope>NUCLEOTIDE SEQUENCE [LARGE SCALE GENOMIC DNA]</scope>
    <source>
        <strain evidence="3">DSM 10002</strain>
    </source>
</reference>
<evidence type="ECO:0000313" key="2">
    <source>
        <dbReference type="EMBL" id="SDU81637.1"/>
    </source>
</evidence>
<dbReference type="RefSeq" id="WP_216395551.1">
    <property type="nucleotide sequence ID" value="NZ_JABAPH010000030.1"/>
</dbReference>
<keyword evidence="3" id="KW-1185">Reference proteome</keyword>
<evidence type="ECO:0000313" key="3">
    <source>
        <dbReference type="Proteomes" id="UP000214355"/>
    </source>
</evidence>
<dbReference type="Proteomes" id="UP000214355">
    <property type="component" value="Chromosome I"/>
</dbReference>
<feature type="domain" description="N-acetyltransferase" evidence="1">
    <location>
        <begin position="2"/>
        <end position="151"/>
    </location>
</feature>
<keyword evidence="2" id="KW-0012">Acyltransferase</keyword>
<dbReference type="EMBL" id="LT629804">
    <property type="protein sequence ID" value="SDU81637.1"/>
    <property type="molecule type" value="Genomic_DNA"/>
</dbReference>
<dbReference type="InterPro" id="IPR000182">
    <property type="entry name" value="GNAT_dom"/>
</dbReference>
<dbReference type="Pfam" id="PF00583">
    <property type="entry name" value="Acetyltransf_1"/>
    <property type="match status" value="1"/>
</dbReference>
<dbReference type="PANTHER" id="PTHR13355">
    <property type="entry name" value="GLUCOSAMINE 6-PHOSPHATE N-ACETYLTRANSFERASE"/>
    <property type="match status" value="1"/>
</dbReference>
<keyword evidence="2" id="KW-0808">Transferase</keyword>
<organism evidence="2 3">
    <name type="scientific">Arcanobacterium phocae</name>
    <dbReference type="NCBI Taxonomy" id="131112"/>
    <lineage>
        <taxon>Bacteria</taxon>
        <taxon>Bacillati</taxon>
        <taxon>Actinomycetota</taxon>
        <taxon>Actinomycetes</taxon>
        <taxon>Actinomycetales</taxon>
        <taxon>Actinomycetaceae</taxon>
        <taxon>Arcanobacterium</taxon>
    </lineage>
</organism>
<dbReference type="InterPro" id="IPR016181">
    <property type="entry name" value="Acyl_CoA_acyltransferase"/>
</dbReference>
<dbReference type="CDD" id="cd04301">
    <property type="entry name" value="NAT_SF"/>
    <property type="match status" value="1"/>
</dbReference>
<dbReference type="STRING" id="131112.SAMN04489737_1569"/>
<proteinExistence type="predicted"/>
<name>A0A1H2LKV3_9ACTO</name>